<gene>
    <name evidence="2" type="ORF">LX16_2224</name>
</gene>
<dbReference type="OrthoDB" id="4775619at2"/>
<evidence type="ECO:0000313" key="2">
    <source>
        <dbReference type="EMBL" id="TWJ11502.1"/>
    </source>
</evidence>
<dbReference type="Gene3D" id="2.30.320.10">
    <property type="entry name" value="YwqG-like"/>
    <property type="match status" value="1"/>
</dbReference>
<dbReference type="SUPFAM" id="SSF103032">
    <property type="entry name" value="Hypothetical protein YwqG"/>
    <property type="match status" value="1"/>
</dbReference>
<dbReference type="Proteomes" id="UP000321617">
    <property type="component" value="Unassembled WGS sequence"/>
</dbReference>
<proteinExistence type="predicted"/>
<dbReference type="RefSeq" id="WP_147137674.1">
    <property type="nucleotide sequence ID" value="NZ_BAABIJ010000002.1"/>
</dbReference>
<dbReference type="PANTHER" id="PTHR36436">
    <property type="entry name" value="SLL5081 PROTEIN"/>
    <property type="match status" value="1"/>
</dbReference>
<reference evidence="2 3" key="1">
    <citation type="journal article" date="2013" name="Stand. Genomic Sci.">
        <title>Genomic Encyclopedia of Type Strains, Phase I: The one thousand microbial genomes (KMG-I) project.</title>
        <authorList>
            <person name="Kyrpides N.C."/>
            <person name="Woyke T."/>
            <person name="Eisen J.A."/>
            <person name="Garrity G."/>
            <person name="Lilburn T.G."/>
            <person name="Beck B.J."/>
            <person name="Whitman W.B."/>
            <person name="Hugenholtz P."/>
            <person name="Klenk H.P."/>
        </authorList>
    </citation>
    <scope>NUCLEOTIDE SEQUENCE [LARGE SCALE GENOMIC DNA]</scope>
    <source>
        <strain evidence="2 3">DSM 45044</strain>
    </source>
</reference>
<dbReference type="InterPro" id="IPR035948">
    <property type="entry name" value="YwqG-like_sf"/>
</dbReference>
<dbReference type="AlphaFoldDB" id="A0A562V117"/>
<organism evidence="2 3">
    <name type="scientific">Stackebrandtia albiflava</name>
    <dbReference type="NCBI Taxonomy" id="406432"/>
    <lineage>
        <taxon>Bacteria</taxon>
        <taxon>Bacillati</taxon>
        <taxon>Actinomycetota</taxon>
        <taxon>Actinomycetes</taxon>
        <taxon>Glycomycetales</taxon>
        <taxon>Glycomycetaceae</taxon>
        <taxon>Stackebrandtia</taxon>
    </lineage>
</organism>
<accession>A0A562V117</accession>
<dbReference type="Pfam" id="PF09234">
    <property type="entry name" value="DUF1963"/>
    <property type="match status" value="1"/>
</dbReference>
<evidence type="ECO:0000313" key="3">
    <source>
        <dbReference type="Proteomes" id="UP000321617"/>
    </source>
</evidence>
<comment type="caution">
    <text evidence="2">The sequence shown here is derived from an EMBL/GenBank/DDBJ whole genome shotgun (WGS) entry which is preliminary data.</text>
</comment>
<dbReference type="PANTHER" id="PTHR36436:SF6">
    <property type="entry name" value="SLL5081 PROTEIN"/>
    <property type="match status" value="1"/>
</dbReference>
<feature type="region of interest" description="Disordered" evidence="1">
    <location>
        <begin position="116"/>
        <end position="135"/>
    </location>
</feature>
<dbReference type="EMBL" id="VLLL01000006">
    <property type="protein sequence ID" value="TWJ11502.1"/>
    <property type="molecule type" value="Genomic_DNA"/>
</dbReference>
<dbReference type="InterPro" id="IPR015315">
    <property type="entry name" value="DUF1963"/>
</dbReference>
<name>A0A562V117_9ACTN</name>
<protein>
    <submittedName>
        <fullName evidence="2">Uncharacterized protein YwqG</fullName>
    </submittedName>
</protein>
<sequence length="262" mass="28759">MTERPDPRRELWQRVADSASRHLAARIARRREARVATGLRLRDAEPGDVVVGYLGGDPELPGDHPWPGGDTPFQHLLSVDLAVLPRIDLELPPDGRLLFFAEPDDLQDCAVLHIPAGTPTRSTSPPPGSRAESHPRLDLAADVEVCHPSGTHPYVRGGLDRYLDGRWLPSDDGGPMYCTHRIGGYGEGVQYDPDFAPSAAAAAARVAVDGETDEDLPVLLAQIDTDDNGVGWGDMGNSHWVIDREALLARRFEETRMYWSCF</sequence>
<keyword evidence="3" id="KW-1185">Reference proteome</keyword>
<evidence type="ECO:0000256" key="1">
    <source>
        <dbReference type="SAM" id="MobiDB-lite"/>
    </source>
</evidence>